<dbReference type="EMBL" id="MU858151">
    <property type="protein sequence ID" value="KAK4211362.1"/>
    <property type="molecule type" value="Genomic_DNA"/>
</dbReference>
<feature type="compositionally biased region" description="Polar residues" evidence="1">
    <location>
        <begin position="56"/>
        <end position="74"/>
    </location>
</feature>
<evidence type="ECO:0000313" key="3">
    <source>
        <dbReference type="EMBL" id="KAK4211362.1"/>
    </source>
</evidence>
<dbReference type="Proteomes" id="UP001301769">
    <property type="component" value="Unassembled WGS sequence"/>
</dbReference>
<feature type="transmembrane region" description="Helical" evidence="2">
    <location>
        <begin position="602"/>
        <end position="627"/>
    </location>
</feature>
<feature type="region of interest" description="Disordered" evidence="1">
    <location>
        <begin position="1"/>
        <end position="74"/>
    </location>
</feature>
<feature type="transmembrane region" description="Helical" evidence="2">
    <location>
        <begin position="133"/>
        <end position="156"/>
    </location>
</feature>
<protein>
    <submittedName>
        <fullName evidence="3">Uncharacterized protein</fullName>
    </submittedName>
</protein>
<reference evidence="3" key="2">
    <citation type="submission" date="2023-05" db="EMBL/GenBank/DDBJ databases">
        <authorList>
            <consortium name="Lawrence Berkeley National Laboratory"/>
            <person name="Steindorff A."/>
            <person name="Hensen N."/>
            <person name="Bonometti L."/>
            <person name="Westerberg I."/>
            <person name="Brannstrom I.O."/>
            <person name="Guillou S."/>
            <person name="Cros-Aarteil S."/>
            <person name="Calhoun S."/>
            <person name="Haridas S."/>
            <person name="Kuo A."/>
            <person name="Mondo S."/>
            <person name="Pangilinan J."/>
            <person name="Riley R."/>
            <person name="Labutti K."/>
            <person name="Andreopoulos B."/>
            <person name="Lipzen A."/>
            <person name="Chen C."/>
            <person name="Yanf M."/>
            <person name="Daum C."/>
            <person name="Ng V."/>
            <person name="Clum A."/>
            <person name="Ohm R."/>
            <person name="Martin F."/>
            <person name="Silar P."/>
            <person name="Natvig D."/>
            <person name="Lalanne C."/>
            <person name="Gautier V."/>
            <person name="Ament-Velasquez S.L."/>
            <person name="Kruys A."/>
            <person name="Hutchinson M.I."/>
            <person name="Powell A.J."/>
            <person name="Barry K."/>
            <person name="Miller A.N."/>
            <person name="Grigoriev I.V."/>
            <person name="Debuchy R."/>
            <person name="Gladieux P."/>
            <person name="Thoren M.H."/>
            <person name="Johannesson H."/>
        </authorList>
    </citation>
    <scope>NUCLEOTIDE SEQUENCE</scope>
    <source>
        <strain evidence="3">PSN293</strain>
    </source>
</reference>
<evidence type="ECO:0000313" key="4">
    <source>
        <dbReference type="Proteomes" id="UP001301769"/>
    </source>
</evidence>
<dbReference type="AlphaFoldDB" id="A0AAN6Y8F4"/>
<feature type="compositionally biased region" description="Basic and acidic residues" evidence="1">
    <location>
        <begin position="8"/>
        <end position="21"/>
    </location>
</feature>
<sequence>MATPQLPEPHDGNRDPSRPSEHLSAVLHRRLSALPPELDGDTQLHLHDTSHGHDSFSPSHSPVPSAATTRVNSGLSEHDLSASIAENLKVDAEKNIATSASVEINDDAPASDDGPVNGQHDPLSRRMKAIRSLLILFSFKTIYTSLFTTFIVVVLINKVVETPGGVYWDASTTNYVVSVLSQVSVLLVTTSVHDLFSVLRPILAARQARGGRVGSSFASWVGLSPSAGWSTVFQVAAVGGFLNPWCNMRIVLPLLLLGFGSILKFQAEFEYYFIPGPVEASMPLYAGLNPPDVFLLSFINASDLSMYENAWAPSLLDVSLFATDFSLPDCPSETCRSVFLPGGVTNARLVRPHLNLTLYSVDNFRNSDVITIYNARGFVVKFETPAPDSLVFDRADDCVYGGQEIDNGVQICVKQDKESIIVGWSSCPIEIYDRKQCNEPNATWQSDPIKSGTRFSLLSQVASTSYDRKNQSIINMQAREVDTPQPVPLRAEDYKQIIAHAMQTTPKSSLMDVSNINSLDYSVSWMHRTFKKSFQTDNTSTVTFLHNFLATPVQFNFVAHIYANYTAVQRGFGESGLFRLPNDMIAFARGGRSASRLAILPWAGWVFIAVDLALHLGVFAGIVFVLFQSKAVGAGQIGVEDLDAVRVAQSTVAVLMAGNLKRSWFTKVRFPIPYKCRVKWANGMEEDRKKLFGEGAHREGVESLMEQGRQVLDIGLDPNLAGGMSAWRLARAASAGWMRMFQRTQ</sequence>
<keyword evidence="4" id="KW-1185">Reference proteome</keyword>
<evidence type="ECO:0000256" key="2">
    <source>
        <dbReference type="SAM" id="Phobius"/>
    </source>
</evidence>
<feature type="region of interest" description="Disordered" evidence="1">
    <location>
        <begin position="103"/>
        <end position="122"/>
    </location>
</feature>
<reference evidence="3" key="1">
    <citation type="journal article" date="2023" name="Mol. Phylogenet. Evol.">
        <title>Genome-scale phylogeny and comparative genomics of the fungal order Sordariales.</title>
        <authorList>
            <person name="Hensen N."/>
            <person name="Bonometti L."/>
            <person name="Westerberg I."/>
            <person name="Brannstrom I.O."/>
            <person name="Guillou S."/>
            <person name="Cros-Aarteil S."/>
            <person name="Calhoun S."/>
            <person name="Haridas S."/>
            <person name="Kuo A."/>
            <person name="Mondo S."/>
            <person name="Pangilinan J."/>
            <person name="Riley R."/>
            <person name="LaButti K."/>
            <person name="Andreopoulos B."/>
            <person name="Lipzen A."/>
            <person name="Chen C."/>
            <person name="Yan M."/>
            <person name="Daum C."/>
            <person name="Ng V."/>
            <person name="Clum A."/>
            <person name="Steindorff A."/>
            <person name="Ohm R.A."/>
            <person name="Martin F."/>
            <person name="Silar P."/>
            <person name="Natvig D.O."/>
            <person name="Lalanne C."/>
            <person name="Gautier V."/>
            <person name="Ament-Velasquez S.L."/>
            <person name="Kruys A."/>
            <person name="Hutchinson M.I."/>
            <person name="Powell A.J."/>
            <person name="Barry K."/>
            <person name="Miller A.N."/>
            <person name="Grigoriev I.V."/>
            <person name="Debuchy R."/>
            <person name="Gladieux P."/>
            <person name="Hiltunen Thoren M."/>
            <person name="Johannesson H."/>
        </authorList>
    </citation>
    <scope>NUCLEOTIDE SEQUENCE</scope>
    <source>
        <strain evidence="3">PSN293</strain>
    </source>
</reference>
<comment type="caution">
    <text evidence="3">The sequence shown here is derived from an EMBL/GenBank/DDBJ whole genome shotgun (WGS) entry which is preliminary data.</text>
</comment>
<feature type="compositionally biased region" description="Basic and acidic residues" evidence="1">
    <location>
        <begin position="42"/>
        <end position="54"/>
    </location>
</feature>
<keyword evidence="2" id="KW-0812">Transmembrane</keyword>
<organism evidence="3 4">
    <name type="scientific">Rhypophila decipiens</name>
    <dbReference type="NCBI Taxonomy" id="261697"/>
    <lineage>
        <taxon>Eukaryota</taxon>
        <taxon>Fungi</taxon>
        <taxon>Dikarya</taxon>
        <taxon>Ascomycota</taxon>
        <taxon>Pezizomycotina</taxon>
        <taxon>Sordariomycetes</taxon>
        <taxon>Sordariomycetidae</taxon>
        <taxon>Sordariales</taxon>
        <taxon>Naviculisporaceae</taxon>
        <taxon>Rhypophila</taxon>
    </lineage>
</organism>
<proteinExistence type="predicted"/>
<gene>
    <name evidence="3" type="ORF">QBC37DRAFT_427149</name>
</gene>
<accession>A0AAN6Y8F4</accession>
<evidence type="ECO:0000256" key="1">
    <source>
        <dbReference type="SAM" id="MobiDB-lite"/>
    </source>
</evidence>
<keyword evidence="2" id="KW-1133">Transmembrane helix</keyword>
<keyword evidence="2" id="KW-0472">Membrane</keyword>
<name>A0AAN6Y8F4_9PEZI</name>